<dbReference type="EMBL" id="JACIJR010000002">
    <property type="protein sequence ID" value="MBB5728662.1"/>
    <property type="molecule type" value="Genomic_DNA"/>
</dbReference>
<dbReference type="AlphaFoldDB" id="A0A7W9BR86"/>
<keyword evidence="2" id="KW-1185">Reference proteome</keyword>
<name>A0A7W9BR86_9SPHN</name>
<sequence length="54" mass="6085">MILGFCGRRELMGPAYGAERLQANNRHVTKVHAAVWVEWFRGRHAAVLSGHNRG</sequence>
<protein>
    <submittedName>
        <fullName evidence="1">Uncharacterized protein</fullName>
    </submittedName>
</protein>
<dbReference type="Proteomes" id="UP000546701">
    <property type="component" value="Unassembled WGS sequence"/>
</dbReference>
<gene>
    <name evidence="1" type="ORF">FHS99_001132</name>
</gene>
<evidence type="ECO:0000313" key="1">
    <source>
        <dbReference type="EMBL" id="MBB5728662.1"/>
    </source>
</evidence>
<organism evidence="1 2">
    <name type="scientific">Sphingomonas prati</name>
    <dbReference type="NCBI Taxonomy" id="1843237"/>
    <lineage>
        <taxon>Bacteria</taxon>
        <taxon>Pseudomonadati</taxon>
        <taxon>Pseudomonadota</taxon>
        <taxon>Alphaproteobacteria</taxon>
        <taxon>Sphingomonadales</taxon>
        <taxon>Sphingomonadaceae</taxon>
        <taxon>Sphingomonas</taxon>
    </lineage>
</organism>
<proteinExistence type="predicted"/>
<accession>A0A7W9BR86</accession>
<reference evidence="1 2" key="1">
    <citation type="submission" date="2020-08" db="EMBL/GenBank/DDBJ databases">
        <title>Genomic Encyclopedia of Type Strains, Phase IV (KMG-IV): sequencing the most valuable type-strain genomes for metagenomic binning, comparative biology and taxonomic classification.</title>
        <authorList>
            <person name="Goeker M."/>
        </authorList>
    </citation>
    <scope>NUCLEOTIDE SEQUENCE [LARGE SCALE GENOMIC DNA]</scope>
    <source>
        <strain evidence="1 2">DSM 103336</strain>
    </source>
</reference>
<evidence type="ECO:0000313" key="2">
    <source>
        <dbReference type="Proteomes" id="UP000546701"/>
    </source>
</evidence>
<comment type="caution">
    <text evidence="1">The sequence shown here is derived from an EMBL/GenBank/DDBJ whole genome shotgun (WGS) entry which is preliminary data.</text>
</comment>